<gene>
    <name evidence="5" type="ORF">SAMN05660964_01602</name>
</gene>
<dbReference type="SMART" id="SM00116">
    <property type="entry name" value="CBS"/>
    <property type="match status" value="1"/>
</dbReference>
<organism evidence="5 6">
    <name type="scientific">Thiothrix caldifontis</name>
    <dbReference type="NCBI Taxonomy" id="525918"/>
    <lineage>
        <taxon>Bacteria</taxon>
        <taxon>Pseudomonadati</taxon>
        <taxon>Pseudomonadota</taxon>
        <taxon>Gammaproteobacteria</taxon>
        <taxon>Thiotrichales</taxon>
        <taxon>Thiotrichaceae</taxon>
        <taxon>Thiothrix</taxon>
    </lineage>
</organism>
<dbReference type="PANTHER" id="PTHR43080">
    <property type="entry name" value="CBS DOMAIN-CONTAINING PROTEIN CBSX3, MITOCHONDRIAL"/>
    <property type="match status" value="1"/>
</dbReference>
<evidence type="ECO:0000313" key="6">
    <source>
        <dbReference type="Proteomes" id="UP000199397"/>
    </source>
</evidence>
<evidence type="ECO:0000256" key="2">
    <source>
        <dbReference type="PROSITE-ProRule" id="PRU00703"/>
    </source>
</evidence>
<dbReference type="Pfam" id="PF03445">
    <property type="entry name" value="DUF294"/>
    <property type="match status" value="1"/>
</dbReference>
<dbReference type="Gene3D" id="2.60.120.10">
    <property type="entry name" value="Jelly Rolls"/>
    <property type="match status" value="1"/>
</dbReference>
<dbReference type="InterPro" id="IPR018490">
    <property type="entry name" value="cNMP-bd_dom_sf"/>
</dbReference>
<dbReference type="InterPro" id="IPR000595">
    <property type="entry name" value="cNMP-bd_dom"/>
</dbReference>
<dbReference type="Gene3D" id="3.10.580.10">
    <property type="entry name" value="CBS-domain"/>
    <property type="match status" value="1"/>
</dbReference>
<dbReference type="SUPFAM" id="SSF51206">
    <property type="entry name" value="cAMP-binding domain-like"/>
    <property type="match status" value="1"/>
</dbReference>
<dbReference type="RefSeq" id="WP_093067160.1">
    <property type="nucleotide sequence ID" value="NZ_FNQP01000007.1"/>
</dbReference>
<dbReference type="PROSITE" id="PS51371">
    <property type="entry name" value="CBS"/>
    <property type="match status" value="2"/>
</dbReference>
<keyword evidence="6" id="KW-1185">Reference proteome</keyword>
<feature type="domain" description="CBS" evidence="4">
    <location>
        <begin position="222"/>
        <end position="278"/>
    </location>
</feature>
<evidence type="ECO:0000256" key="1">
    <source>
        <dbReference type="ARBA" id="ARBA00023122"/>
    </source>
</evidence>
<evidence type="ECO:0000259" key="3">
    <source>
        <dbReference type="PROSITE" id="PS50042"/>
    </source>
</evidence>
<dbReference type="CDD" id="cd00038">
    <property type="entry name" value="CAP_ED"/>
    <property type="match status" value="1"/>
</dbReference>
<sequence length="623" mass="69140">MDVEQLAIRDYLAKCPPLTELPAAELDALAQAIVIQRVPQGDDVLTIDAENTVAFLIRAGAVDVLLESGDWYGRFGDGDWVGYRSVMRGGKVSMTVRAIEDTLLYAVPGELFLSLLERFERVRHYFAERKPERLRNALQEIRGSDGLALVAMHVRDLMKLPMLVGKSDSIQQVAQQMNEFDTQTVMVTGDDGGLCGIVTDVDFRKRVVAEGRSVNAPIADIMTLNPLTLTPRDQASEALLLMSRRNIRHLPVVEGNDVVGVLSASDLLRTQSSSAVYLVGDIFAAQDVARLAELSKSLPKLLVSLVKQSLPANDIGQSITSVGQAIARRLLVMAEEKFGAPPVPYAFIVAGSMARREQTAHSDQDNGMIVSDDYNEAQHGEYFRQIAKVVSDGLDACGYIYCPGNVMATNDQWRQPLAVWRGYFETWINKPEPMALMYASIFFDLRCLHGDASLLTRLQEEVLHKTKASTLFQAFMAGNALSHKPPIGFFRGFVLDKDSKDSSAEKGMDMKKRGVVPVIDMARLYALAAGLTPINTWERLEAIAEAGTITRSTVEDVRDAFEFISMVRLQHQAKQIENGQKPNNHMPPEELSALERRHLKDAFEVISTMQDSMATRYQADKFR</sequence>
<dbReference type="InterPro" id="IPR005105">
    <property type="entry name" value="GlnD_Uridyltrans_N"/>
</dbReference>
<evidence type="ECO:0000259" key="4">
    <source>
        <dbReference type="PROSITE" id="PS51371"/>
    </source>
</evidence>
<dbReference type="InterPro" id="IPR014710">
    <property type="entry name" value="RmlC-like_jellyroll"/>
</dbReference>
<keyword evidence="1 2" id="KW-0129">CBS domain</keyword>
<protein>
    <submittedName>
        <fullName evidence="5">CBS domain-containing protein</fullName>
    </submittedName>
</protein>
<dbReference type="Pfam" id="PF00571">
    <property type="entry name" value="CBS"/>
    <property type="match status" value="2"/>
</dbReference>
<feature type="domain" description="Cyclic nucleotide-binding" evidence="3">
    <location>
        <begin position="17"/>
        <end position="133"/>
    </location>
</feature>
<dbReference type="GO" id="GO:0008773">
    <property type="term" value="F:[protein-PII] uridylyltransferase activity"/>
    <property type="evidence" value="ECO:0007669"/>
    <property type="project" value="InterPro"/>
</dbReference>
<dbReference type="CDD" id="cd05401">
    <property type="entry name" value="NT_GlnE_GlnD_like"/>
    <property type="match status" value="1"/>
</dbReference>
<name>A0A1H4B5F9_9GAMM</name>
<dbReference type="CDD" id="cd04587">
    <property type="entry name" value="CBS_pair_CAP-ED_NT_Pol-beta-like_DUF294_assoc"/>
    <property type="match status" value="1"/>
</dbReference>
<dbReference type="SUPFAM" id="SSF54631">
    <property type="entry name" value="CBS-domain pair"/>
    <property type="match status" value="1"/>
</dbReference>
<dbReference type="PANTHER" id="PTHR43080:SF2">
    <property type="entry name" value="CBS DOMAIN-CONTAINING PROTEIN"/>
    <property type="match status" value="1"/>
</dbReference>
<reference evidence="5 6" key="1">
    <citation type="submission" date="2016-10" db="EMBL/GenBank/DDBJ databases">
        <authorList>
            <person name="de Groot N.N."/>
        </authorList>
    </citation>
    <scope>NUCLEOTIDE SEQUENCE [LARGE SCALE GENOMIC DNA]</scope>
    <source>
        <strain evidence="5 6">DSM 21228</strain>
    </source>
</reference>
<dbReference type="AlphaFoldDB" id="A0A1H4B5F9"/>
<dbReference type="OrthoDB" id="9808528at2"/>
<dbReference type="PROSITE" id="PS50042">
    <property type="entry name" value="CNMP_BINDING_3"/>
    <property type="match status" value="1"/>
</dbReference>
<dbReference type="Pfam" id="PF00027">
    <property type="entry name" value="cNMP_binding"/>
    <property type="match status" value="1"/>
</dbReference>
<dbReference type="STRING" id="525918.SAMN05660964_01602"/>
<accession>A0A1H4B5F9</accession>
<proteinExistence type="predicted"/>
<dbReference type="InterPro" id="IPR018821">
    <property type="entry name" value="DUF294_put_nucleoTrafse_sb-bd"/>
</dbReference>
<dbReference type="InterPro" id="IPR046342">
    <property type="entry name" value="CBS_dom_sf"/>
</dbReference>
<dbReference type="EMBL" id="FNQP01000007">
    <property type="protein sequence ID" value="SEA43361.1"/>
    <property type="molecule type" value="Genomic_DNA"/>
</dbReference>
<dbReference type="InterPro" id="IPR051257">
    <property type="entry name" value="Diverse_CBS-Domain"/>
</dbReference>
<feature type="domain" description="CBS" evidence="4">
    <location>
        <begin position="157"/>
        <end position="214"/>
    </location>
</feature>
<dbReference type="Proteomes" id="UP000199397">
    <property type="component" value="Unassembled WGS sequence"/>
</dbReference>
<dbReference type="Pfam" id="PF10335">
    <property type="entry name" value="DUF294_C"/>
    <property type="match status" value="1"/>
</dbReference>
<dbReference type="InterPro" id="IPR000644">
    <property type="entry name" value="CBS_dom"/>
</dbReference>
<evidence type="ECO:0000313" key="5">
    <source>
        <dbReference type="EMBL" id="SEA43361.1"/>
    </source>
</evidence>